<keyword evidence="1" id="KW-1133">Transmembrane helix</keyword>
<dbReference type="InterPro" id="IPR036624">
    <property type="entry name" value="Hcp1-lik_sf"/>
</dbReference>
<keyword evidence="1" id="KW-0472">Membrane</keyword>
<comment type="caution">
    <text evidence="2">The sequence shown here is derived from an EMBL/GenBank/DDBJ whole genome shotgun (WGS) entry which is preliminary data.</text>
</comment>
<gene>
    <name evidence="2" type="ORF">ACFO5O_07550</name>
</gene>
<keyword evidence="1" id="KW-0812">Transmembrane</keyword>
<dbReference type="InterPro" id="IPR008514">
    <property type="entry name" value="T6SS_Hcp"/>
</dbReference>
<organism evidence="2 3">
    <name type="scientific">Geojedonia litorea</name>
    <dbReference type="NCBI Taxonomy" id="1268269"/>
    <lineage>
        <taxon>Bacteria</taxon>
        <taxon>Pseudomonadati</taxon>
        <taxon>Bacteroidota</taxon>
        <taxon>Flavobacteriia</taxon>
        <taxon>Flavobacteriales</taxon>
        <taxon>Flavobacteriaceae</taxon>
        <taxon>Geojedonia</taxon>
    </lineage>
</organism>
<dbReference type="Proteomes" id="UP001595953">
    <property type="component" value="Unassembled WGS sequence"/>
</dbReference>
<feature type="transmembrane region" description="Helical" evidence="1">
    <location>
        <begin position="43"/>
        <end position="61"/>
    </location>
</feature>
<keyword evidence="3" id="KW-1185">Reference proteome</keyword>
<dbReference type="PANTHER" id="PTHR36152">
    <property type="entry name" value="CYTOPLASMIC PROTEIN-RELATED"/>
    <property type="match status" value="1"/>
</dbReference>
<reference evidence="3" key="1">
    <citation type="journal article" date="2019" name="Int. J. Syst. Evol. Microbiol.">
        <title>The Global Catalogue of Microorganisms (GCM) 10K type strain sequencing project: providing services to taxonomists for standard genome sequencing and annotation.</title>
        <authorList>
            <consortium name="The Broad Institute Genomics Platform"/>
            <consortium name="The Broad Institute Genome Sequencing Center for Infectious Disease"/>
            <person name="Wu L."/>
            <person name="Ma J."/>
        </authorList>
    </citation>
    <scope>NUCLEOTIDE SEQUENCE [LARGE SCALE GENOMIC DNA]</scope>
    <source>
        <strain evidence="3">CCUG 63682</strain>
    </source>
</reference>
<dbReference type="Gene3D" id="2.30.110.20">
    <property type="entry name" value="Hcp1-like"/>
    <property type="match status" value="1"/>
</dbReference>
<sequence length="239" mass="26463">MGISLRVFVETTTYVIILSDCFVTSSVHAASEKVSRSCGGMTNSMEIDIASYFFRIFLLVYRPINQNLMKPKVIVVLGLMILCCVSVCFAQSSYYIKIADVKGESTDRAHKDWIVIESFSHGLEQQTSPTGATRQRASMAFHDLTISKAVDKSTPKLMEFCAKGQVIPELELDLVANGRVYYKLTLKRARINGITTGTDRGPDGKLLDEMTISYTSATWEYWDSSGAKTSASYNAQTGN</sequence>
<evidence type="ECO:0000313" key="2">
    <source>
        <dbReference type="EMBL" id="MFC4722170.1"/>
    </source>
</evidence>
<dbReference type="InterPro" id="IPR053165">
    <property type="entry name" value="HSI-I_assembly_Hcp1"/>
</dbReference>
<dbReference type="NCBIfam" id="TIGR03344">
    <property type="entry name" value="VI_effect_Hcp1"/>
    <property type="match status" value="1"/>
</dbReference>
<dbReference type="EMBL" id="JBHSGP010000013">
    <property type="protein sequence ID" value="MFC4722170.1"/>
    <property type="molecule type" value="Genomic_DNA"/>
</dbReference>
<name>A0ABV9N324_9FLAO</name>
<accession>A0ABV9N324</accession>
<dbReference type="PANTHER" id="PTHR36152:SF1">
    <property type="entry name" value="UBIQUITIN-LIKE DOMAIN-CONTAINING PROTEIN"/>
    <property type="match status" value="1"/>
</dbReference>
<evidence type="ECO:0000313" key="3">
    <source>
        <dbReference type="Proteomes" id="UP001595953"/>
    </source>
</evidence>
<dbReference type="RefSeq" id="WP_387962466.1">
    <property type="nucleotide sequence ID" value="NZ_JBHSGP010000013.1"/>
</dbReference>
<proteinExistence type="predicted"/>
<feature type="transmembrane region" description="Helical" evidence="1">
    <location>
        <begin position="12"/>
        <end position="31"/>
    </location>
</feature>
<dbReference type="SUPFAM" id="SSF141452">
    <property type="entry name" value="Hcp1-like"/>
    <property type="match status" value="1"/>
</dbReference>
<protein>
    <submittedName>
        <fullName evidence="2">Hcp family type VI secretion system effector</fullName>
    </submittedName>
</protein>
<feature type="transmembrane region" description="Helical" evidence="1">
    <location>
        <begin position="73"/>
        <end position="96"/>
    </location>
</feature>
<evidence type="ECO:0000256" key="1">
    <source>
        <dbReference type="SAM" id="Phobius"/>
    </source>
</evidence>
<dbReference type="Pfam" id="PF05638">
    <property type="entry name" value="T6SS_HCP"/>
    <property type="match status" value="1"/>
</dbReference>